<sequence length="155" mass="17736">MMTISKTELEKEHSDFIVWNRYFKQGKKKSTELDVYISEAGSSIDDLVQTFKELSTQEPPLPAIGEKTLKRKQFITDVNLRVEDIQRNVMESKLIAVQSREQLDSLSSLMSDFPSLEDVDYTSLSNKFDTSLTNGVDTSLEKDMSILEDLVDCKR</sequence>
<proteinExistence type="predicted"/>
<protein>
    <submittedName>
        <fullName evidence="1">Uncharacterized protein</fullName>
    </submittedName>
</protein>
<comment type="caution">
    <text evidence="1">The sequence shown here is derived from an EMBL/GenBank/DDBJ whole genome shotgun (WGS) entry which is preliminary data.</text>
</comment>
<name>A0A8B6HB74_MYTGA</name>
<gene>
    <name evidence="1" type="ORF">MGAL_10B061541</name>
</gene>
<keyword evidence="2" id="KW-1185">Reference proteome</keyword>
<organism evidence="1 2">
    <name type="scientific">Mytilus galloprovincialis</name>
    <name type="common">Mediterranean mussel</name>
    <dbReference type="NCBI Taxonomy" id="29158"/>
    <lineage>
        <taxon>Eukaryota</taxon>
        <taxon>Metazoa</taxon>
        <taxon>Spiralia</taxon>
        <taxon>Lophotrochozoa</taxon>
        <taxon>Mollusca</taxon>
        <taxon>Bivalvia</taxon>
        <taxon>Autobranchia</taxon>
        <taxon>Pteriomorphia</taxon>
        <taxon>Mytilida</taxon>
        <taxon>Mytiloidea</taxon>
        <taxon>Mytilidae</taxon>
        <taxon>Mytilinae</taxon>
        <taxon>Mytilus</taxon>
    </lineage>
</organism>
<evidence type="ECO:0000313" key="1">
    <source>
        <dbReference type="EMBL" id="VDI76249.1"/>
    </source>
</evidence>
<accession>A0A8B6HB74</accession>
<reference evidence="1" key="1">
    <citation type="submission" date="2018-11" db="EMBL/GenBank/DDBJ databases">
        <authorList>
            <person name="Alioto T."/>
            <person name="Alioto T."/>
        </authorList>
    </citation>
    <scope>NUCLEOTIDE SEQUENCE</scope>
</reference>
<evidence type="ECO:0000313" key="2">
    <source>
        <dbReference type="Proteomes" id="UP000596742"/>
    </source>
</evidence>
<dbReference type="EMBL" id="UYJE01009740">
    <property type="protein sequence ID" value="VDI76249.1"/>
    <property type="molecule type" value="Genomic_DNA"/>
</dbReference>
<dbReference type="AlphaFoldDB" id="A0A8B6HB74"/>
<dbReference type="Proteomes" id="UP000596742">
    <property type="component" value="Unassembled WGS sequence"/>
</dbReference>